<feature type="domain" description="GFO/IDH/MocA-like oxidoreductase" evidence="2">
    <location>
        <begin position="142"/>
        <end position="256"/>
    </location>
</feature>
<evidence type="ECO:0000313" key="4">
    <source>
        <dbReference type="Proteomes" id="UP001214250"/>
    </source>
</evidence>
<dbReference type="SUPFAM" id="SSF55347">
    <property type="entry name" value="Glyceraldehyde-3-phosphate dehydrogenase-like, C-terminal domain"/>
    <property type="match status" value="1"/>
</dbReference>
<dbReference type="Gene3D" id="3.30.360.10">
    <property type="entry name" value="Dihydrodipicolinate Reductase, domain 2"/>
    <property type="match status" value="1"/>
</dbReference>
<feature type="domain" description="Gfo/Idh/MocA-like oxidoreductase N-terminal" evidence="1">
    <location>
        <begin position="4"/>
        <end position="123"/>
    </location>
</feature>
<dbReference type="PANTHER" id="PTHR43377">
    <property type="entry name" value="BILIVERDIN REDUCTASE A"/>
    <property type="match status" value="1"/>
</dbReference>
<evidence type="ECO:0000313" key="3">
    <source>
        <dbReference type="EMBL" id="WDE95265.1"/>
    </source>
</evidence>
<dbReference type="Pfam" id="PF22725">
    <property type="entry name" value="GFO_IDH_MocA_C3"/>
    <property type="match status" value="1"/>
</dbReference>
<evidence type="ECO:0000259" key="1">
    <source>
        <dbReference type="Pfam" id="PF01408"/>
    </source>
</evidence>
<dbReference type="InterPro" id="IPR055170">
    <property type="entry name" value="GFO_IDH_MocA-like_dom"/>
</dbReference>
<dbReference type="RefSeq" id="WP_274148669.1">
    <property type="nucleotide sequence ID" value="NZ_CP117811.1"/>
</dbReference>
<organism evidence="3 4">
    <name type="scientific">Lentisphaera profundi</name>
    <dbReference type="NCBI Taxonomy" id="1658616"/>
    <lineage>
        <taxon>Bacteria</taxon>
        <taxon>Pseudomonadati</taxon>
        <taxon>Lentisphaerota</taxon>
        <taxon>Lentisphaeria</taxon>
        <taxon>Lentisphaerales</taxon>
        <taxon>Lentisphaeraceae</taxon>
        <taxon>Lentisphaera</taxon>
    </lineage>
</organism>
<dbReference type="Gene3D" id="3.40.50.720">
    <property type="entry name" value="NAD(P)-binding Rossmann-like Domain"/>
    <property type="match status" value="1"/>
</dbReference>
<dbReference type="EMBL" id="CP117811">
    <property type="protein sequence ID" value="WDE95265.1"/>
    <property type="molecule type" value="Genomic_DNA"/>
</dbReference>
<sequence>MNKIKIAIIGLNFGKNIVDQLMTDESTTDFELVKVCDLDSSNLKQVEEQYNISGTTDFNEILNDPEIDAVGLFTGPSGRADFLKKIISSGKDVMTTKPFEVDCEAALEVLEKAQEMGRIIHLNSPAPCLPHDLNLIKKWQIKHTLGRAISCNMSVWCSYREVADGSWYDDPSKCPVPPIFRLGIYLINDLVQIFGEADSVSVTSSKIFTKRPTADNANLTILFKNGAIANIFASFCINDGDAYKNSMSLNFENGTVYRNVGIKQSQGMENAELGLIMGDFDKGRTIVEEEFIPVCSGQYQWKNFAKAIRKEKLTDEITPKDIVSGLKIIAAMSIADQGNGSAKISNSVCMP</sequence>
<dbReference type="Proteomes" id="UP001214250">
    <property type="component" value="Chromosome 1"/>
</dbReference>
<accession>A0ABY7VMM3</accession>
<keyword evidence="4" id="KW-1185">Reference proteome</keyword>
<protein>
    <submittedName>
        <fullName evidence="3">Gfo/Idh/MocA family oxidoreductase</fullName>
    </submittedName>
</protein>
<dbReference type="PANTHER" id="PTHR43377:SF1">
    <property type="entry name" value="BILIVERDIN REDUCTASE A"/>
    <property type="match status" value="1"/>
</dbReference>
<proteinExistence type="predicted"/>
<evidence type="ECO:0000259" key="2">
    <source>
        <dbReference type="Pfam" id="PF22725"/>
    </source>
</evidence>
<gene>
    <name evidence="3" type="ORF">PQO03_05965</name>
</gene>
<dbReference type="Pfam" id="PF01408">
    <property type="entry name" value="GFO_IDH_MocA"/>
    <property type="match status" value="1"/>
</dbReference>
<dbReference type="InterPro" id="IPR051450">
    <property type="entry name" value="Gfo/Idh/MocA_Oxidoreductases"/>
</dbReference>
<reference evidence="3 4" key="1">
    <citation type="submission" date="2023-02" db="EMBL/GenBank/DDBJ databases">
        <title>Genome sequence of Lentisphaera profundi SAORIC-696.</title>
        <authorList>
            <person name="Kim e."/>
            <person name="Cho J.-C."/>
            <person name="Choi A."/>
            <person name="Kang I."/>
        </authorList>
    </citation>
    <scope>NUCLEOTIDE SEQUENCE [LARGE SCALE GENOMIC DNA]</scope>
    <source>
        <strain evidence="3 4">SAORIC-696</strain>
    </source>
</reference>
<dbReference type="SUPFAM" id="SSF51735">
    <property type="entry name" value="NAD(P)-binding Rossmann-fold domains"/>
    <property type="match status" value="1"/>
</dbReference>
<dbReference type="InterPro" id="IPR000683">
    <property type="entry name" value="Gfo/Idh/MocA-like_OxRdtase_N"/>
</dbReference>
<dbReference type="InterPro" id="IPR036291">
    <property type="entry name" value="NAD(P)-bd_dom_sf"/>
</dbReference>
<name>A0ABY7VMM3_9BACT</name>